<keyword evidence="4" id="KW-1185">Reference proteome</keyword>
<dbReference type="Pfam" id="PF00053">
    <property type="entry name" value="EGF_laminin"/>
    <property type="match status" value="1"/>
</dbReference>
<sequence>MNLSPVCNKSTGECYCNAKHYRKIVSYTFSGAPLFSDGCFRCDCEEIGSTCDQCAAENGQCPCLKGRRGGKNVVGRRCNQCEDKQGQIVSGGGCVVINTSCPRAFAEEICWKKAAFGTTAKEKCPFGSSVKKFDVWNVDWKPDFALGIYIGQQLDLAITLSPQLYARDIEIALTI</sequence>
<comment type="caution">
    <text evidence="3">The sequence shown here is derived from an EMBL/GenBank/DDBJ whole genome shotgun (WGS) entry which is preliminary data.</text>
</comment>
<dbReference type="GO" id="GO:0004930">
    <property type="term" value="F:G protein-coupled receptor activity"/>
    <property type="evidence" value="ECO:0007669"/>
    <property type="project" value="InterPro"/>
</dbReference>
<dbReference type="CDD" id="cd00055">
    <property type="entry name" value="EGF_Lam"/>
    <property type="match status" value="1"/>
</dbReference>
<evidence type="ECO:0000313" key="3">
    <source>
        <dbReference type="EMBL" id="CAH3162846.1"/>
    </source>
</evidence>
<evidence type="ECO:0000313" key="4">
    <source>
        <dbReference type="Proteomes" id="UP001159428"/>
    </source>
</evidence>
<dbReference type="InterPro" id="IPR001879">
    <property type="entry name" value="GPCR_2_extracellular_dom"/>
</dbReference>
<protein>
    <submittedName>
        <fullName evidence="3">Uncharacterized protein</fullName>
    </submittedName>
</protein>
<dbReference type="InterPro" id="IPR002049">
    <property type="entry name" value="LE_dom"/>
</dbReference>
<evidence type="ECO:0000259" key="2">
    <source>
        <dbReference type="Pfam" id="PF02793"/>
    </source>
</evidence>
<feature type="non-terminal residue" evidence="3">
    <location>
        <position position="175"/>
    </location>
</feature>
<organism evidence="3 4">
    <name type="scientific">Pocillopora meandrina</name>
    <dbReference type="NCBI Taxonomy" id="46732"/>
    <lineage>
        <taxon>Eukaryota</taxon>
        <taxon>Metazoa</taxon>
        <taxon>Cnidaria</taxon>
        <taxon>Anthozoa</taxon>
        <taxon>Hexacorallia</taxon>
        <taxon>Scleractinia</taxon>
        <taxon>Astrocoeniina</taxon>
        <taxon>Pocilloporidae</taxon>
        <taxon>Pocillopora</taxon>
    </lineage>
</organism>
<name>A0AAU9XY31_9CNID</name>
<gene>
    <name evidence="3" type="ORF">PMEA_00034408</name>
</gene>
<dbReference type="SUPFAM" id="SSF111418">
    <property type="entry name" value="Hormone receptor domain"/>
    <property type="match status" value="1"/>
</dbReference>
<proteinExistence type="predicted"/>
<feature type="domain" description="Laminin EGF-like" evidence="1">
    <location>
        <begin position="42"/>
        <end position="88"/>
    </location>
</feature>
<dbReference type="GO" id="GO:0016020">
    <property type="term" value="C:membrane"/>
    <property type="evidence" value="ECO:0007669"/>
    <property type="project" value="InterPro"/>
</dbReference>
<dbReference type="Pfam" id="PF02793">
    <property type="entry name" value="HRM"/>
    <property type="match status" value="1"/>
</dbReference>
<dbReference type="AlphaFoldDB" id="A0AAU9XY31"/>
<dbReference type="EMBL" id="CALNXJ010000088">
    <property type="protein sequence ID" value="CAH3162846.1"/>
    <property type="molecule type" value="Genomic_DNA"/>
</dbReference>
<feature type="domain" description="G-protein coupled receptors family 2 profile 1" evidence="2">
    <location>
        <begin position="99"/>
        <end position="129"/>
    </location>
</feature>
<dbReference type="Proteomes" id="UP001159428">
    <property type="component" value="Unassembled WGS sequence"/>
</dbReference>
<dbReference type="InterPro" id="IPR036445">
    <property type="entry name" value="GPCR_2_extracell_dom_sf"/>
</dbReference>
<accession>A0AAU9XY31</accession>
<evidence type="ECO:0000259" key="1">
    <source>
        <dbReference type="Pfam" id="PF00053"/>
    </source>
</evidence>
<reference evidence="3 4" key="1">
    <citation type="submission" date="2022-05" db="EMBL/GenBank/DDBJ databases">
        <authorList>
            <consortium name="Genoscope - CEA"/>
            <person name="William W."/>
        </authorList>
    </citation>
    <scope>NUCLEOTIDE SEQUENCE [LARGE SCALE GENOMIC DNA]</scope>
</reference>
<dbReference type="Gene3D" id="4.10.1240.10">
    <property type="entry name" value="GPCR, family 2, extracellular hormone receptor domain"/>
    <property type="match status" value="1"/>
</dbReference>